<dbReference type="Gene3D" id="2.60.40.10">
    <property type="entry name" value="Immunoglobulins"/>
    <property type="match status" value="1"/>
</dbReference>
<feature type="region of interest" description="Disordered" evidence="1">
    <location>
        <begin position="551"/>
        <end position="578"/>
    </location>
</feature>
<feature type="compositionally biased region" description="Gly residues" evidence="1">
    <location>
        <begin position="567"/>
        <end position="578"/>
    </location>
</feature>
<evidence type="ECO:0000259" key="2">
    <source>
        <dbReference type="Pfam" id="PF21722"/>
    </source>
</evidence>
<protein>
    <recommendedName>
        <fullName evidence="2">Glycine-rich domain-containing protein</fullName>
    </recommendedName>
</protein>
<feature type="compositionally biased region" description="Gly residues" evidence="1">
    <location>
        <begin position="454"/>
        <end position="479"/>
    </location>
</feature>
<dbReference type="EMBL" id="JAKZGP010000030">
    <property type="protein sequence ID" value="MCH7410152.1"/>
    <property type="molecule type" value="Genomic_DNA"/>
</dbReference>
<gene>
    <name evidence="3" type="ORF">MM239_12155</name>
</gene>
<evidence type="ECO:0000313" key="4">
    <source>
        <dbReference type="Proteomes" id="UP001165489"/>
    </source>
</evidence>
<name>A0ABS9V158_9BACT</name>
<accession>A0ABS9V158</accession>
<dbReference type="InterPro" id="IPR049304">
    <property type="entry name" value="Gly_rich_dom"/>
</dbReference>
<keyword evidence="4" id="KW-1185">Reference proteome</keyword>
<proteinExistence type="predicted"/>
<reference evidence="3" key="1">
    <citation type="submission" date="2022-03" db="EMBL/GenBank/DDBJ databases">
        <title>De novo assembled genomes of Belliella spp. (Cyclobacteriaceae) strains.</title>
        <authorList>
            <person name="Szabo A."/>
            <person name="Korponai K."/>
            <person name="Felfoldi T."/>
        </authorList>
    </citation>
    <scope>NUCLEOTIDE SEQUENCE</scope>
    <source>
        <strain evidence="3">DSM 111904</strain>
    </source>
</reference>
<dbReference type="RefSeq" id="WP_241348518.1">
    <property type="nucleotide sequence ID" value="NZ_JAKZGP010000030.1"/>
</dbReference>
<feature type="compositionally biased region" description="Low complexity" evidence="1">
    <location>
        <begin position="554"/>
        <end position="566"/>
    </location>
</feature>
<sequence>MRINFYFSLLLTFPLFFSILSSEVLGQTFTSNQNGNWSTAGIWTRTNPNSCGTQRNAPPSTSDYAAACRVDVNINHEVFFDQANASFGGGYFGALNVNGVNGKLRFQGNVSFNTSGSSLPAPNNIVFKVNNGGEIDISNGTLAINRGGVINITGNSTVIVRDLILESNNAQINVEEGSKLIVLNTTTINSNTTLNVNGEFLTRDLTFNSGGSLNAINISLVRVSNNVNLNNGSFNASGNTDIRVGNNFSQSGGGSYNGSGNSYIQVNGNHIVSSNNPVNLANTSKFYVVGERTGSMQGNIGPQACYRTKSINPSGCSQNCTVTQSINSGEAVIITYYCDGTWTPPQGLTEYQVLVVGGGGAGGRTNSGNSNKAGGGGGGGAVVFQTVSIPSGIPAGQLYNITIGTGGDGASTVPAQRNGQQSTFNNGSNFIAGGGGGGGMSNVQNGLSGTNNSSGGGAGAQGNGQSGNGATGNGSGYPGGNSSSSGISDNQYGGGGGGANASSLNGNDSRNGGSGIMSLISGIEKYYAAGGGGGAGGNNNSGNGGMGGGGNGGSANNTAQNGAANSGSGGGGAGGNNRPGGNGGSGIVIIRYESFRILPVEFLDIKASYIQEDRSAILSWATAKEWENSHFEVERSVNNVANFEKVSEVEGAGYADDRSDYKYVDKDLPLVGATIYYRLKQVDFSGSYSYSKTVAVSVTDVGAAKGVWRAYPNPTAGESLKVSLINGHQYHDEPLSFRLVHPTYMSPSFSAKSEQEMNDQLAMILPQVPKGVFVVEVLWGQNVEHLKVLKK</sequence>
<feature type="compositionally biased region" description="Polar residues" evidence="1">
    <location>
        <begin position="413"/>
        <end position="429"/>
    </location>
</feature>
<evidence type="ECO:0000313" key="3">
    <source>
        <dbReference type="EMBL" id="MCH7410152.1"/>
    </source>
</evidence>
<dbReference type="InterPro" id="IPR013783">
    <property type="entry name" value="Ig-like_fold"/>
</dbReference>
<feature type="region of interest" description="Disordered" evidence="1">
    <location>
        <begin position="410"/>
        <end position="508"/>
    </location>
</feature>
<feature type="domain" description="Glycine-rich" evidence="2">
    <location>
        <begin position="341"/>
        <end position="593"/>
    </location>
</feature>
<evidence type="ECO:0000256" key="1">
    <source>
        <dbReference type="SAM" id="MobiDB-lite"/>
    </source>
</evidence>
<feature type="compositionally biased region" description="Low complexity" evidence="1">
    <location>
        <begin position="480"/>
        <end position="491"/>
    </location>
</feature>
<dbReference type="Proteomes" id="UP001165489">
    <property type="component" value="Unassembled WGS sequence"/>
</dbReference>
<organism evidence="3 4">
    <name type="scientific">Belliella filtrata</name>
    <dbReference type="NCBI Taxonomy" id="2923435"/>
    <lineage>
        <taxon>Bacteria</taxon>
        <taxon>Pseudomonadati</taxon>
        <taxon>Bacteroidota</taxon>
        <taxon>Cytophagia</taxon>
        <taxon>Cytophagales</taxon>
        <taxon>Cyclobacteriaceae</taxon>
        <taxon>Belliella</taxon>
    </lineage>
</organism>
<dbReference type="Pfam" id="PF21722">
    <property type="entry name" value="Gly_rich_2"/>
    <property type="match status" value="1"/>
</dbReference>
<comment type="caution">
    <text evidence="3">The sequence shown here is derived from an EMBL/GenBank/DDBJ whole genome shotgun (WGS) entry which is preliminary data.</text>
</comment>